<dbReference type="EMBL" id="LT629732">
    <property type="protein sequence ID" value="SDT26504.1"/>
    <property type="molecule type" value="Genomic_DNA"/>
</dbReference>
<keyword evidence="2" id="KW-1133">Transmembrane helix</keyword>
<protein>
    <submittedName>
        <fullName evidence="3">Uncharacterized protein</fullName>
    </submittedName>
</protein>
<sequence length="99" mass="10596">MLYMIVQAAAPQDDSAWVGPGLLGFVVIAAIGVATVLLWRNMNKQLRKVRFEEPNPRRRPGPGQPPAGGDRPGPIDGPGDTADDGRPGPDQSGAEDRRR</sequence>
<evidence type="ECO:0000313" key="3">
    <source>
        <dbReference type="EMBL" id="SDT26504.1"/>
    </source>
</evidence>
<dbReference type="OrthoDB" id="3830620at2"/>
<organism evidence="3 4">
    <name type="scientific">Actinopolymorpha singaporensis</name>
    <dbReference type="NCBI Taxonomy" id="117157"/>
    <lineage>
        <taxon>Bacteria</taxon>
        <taxon>Bacillati</taxon>
        <taxon>Actinomycetota</taxon>
        <taxon>Actinomycetes</taxon>
        <taxon>Propionibacteriales</taxon>
        <taxon>Actinopolymorphaceae</taxon>
        <taxon>Actinopolymorpha</taxon>
    </lineage>
</organism>
<dbReference type="STRING" id="117157.SAMN04489717_5776"/>
<evidence type="ECO:0000256" key="1">
    <source>
        <dbReference type="SAM" id="MobiDB-lite"/>
    </source>
</evidence>
<evidence type="ECO:0000313" key="4">
    <source>
        <dbReference type="Proteomes" id="UP000198983"/>
    </source>
</evidence>
<keyword evidence="4" id="KW-1185">Reference proteome</keyword>
<keyword evidence="2" id="KW-0812">Transmembrane</keyword>
<accession>A0A1H1YYF9</accession>
<dbReference type="RefSeq" id="WP_092656847.1">
    <property type="nucleotide sequence ID" value="NZ_LT629732.1"/>
</dbReference>
<gene>
    <name evidence="3" type="ORF">SAMN04489717_5776</name>
</gene>
<proteinExistence type="predicted"/>
<feature type="transmembrane region" description="Helical" evidence="2">
    <location>
        <begin position="20"/>
        <end position="39"/>
    </location>
</feature>
<name>A0A1H1YYF9_9ACTN</name>
<evidence type="ECO:0000256" key="2">
    <source>
        <dbReference type="SAM" id="Phobius"/>
    </source>
</evidence>
<reference evidence="3 4" key="1">
    <citation type="submission" date="2016-10" db="EMBL/GenBank/DDBJ databases">
        <authorList>
            <person name="de Groot N.N."/>
        </authorList>
    </citation>
    <scope>NUCLEOTIDE SEQUENCE [LARGE SCALE GENOMIC DNA]</scope>
    <source>
        <strain evidence="3 4">DSM 22024</strain>
    </source>
</reference>
<keyword evidence="2" id="KW-0472">Membrane</keyword>
<feature type="compositionally biased region" description="Low complexity" evidence="1">
    <location>
        <begin position="67"/>
        <end position="80"/>
    </location>
</feature>
<dbReference type="AlphaFoldDB" id="A0A1H1YYF9"/>
<dbReference type="Proteomes" id="UP000198983">
    <property type="component" value="Chromosome I"/>
</dbReference>
<feature type="region of interest" description="Disordered" evidence="1">
    <location>
        <begin position="49"/>
        <end position="99"/>
    </location>
</feature>